<comment type="caution">
    <text evidence="1">The sequence shown here is derived from an EMBL/GenBank/DDBJ whole genome shotgun (WGS) entry which is preliminary data.</text>
</comment>
<protein>
    <submittedName>
        <fullName evidence="1">Uncharacterized protein</fullName>
    </submittedName>
</protein>
<evidence type="ECO:0000313" key="2">
    <source>
        <dbReference type="Proteomes" id="UP000265703"/>
    </source>
</evidence>
<dbReference type="EMBL" id="QKYT01000128">
    <property type="protein sequence ID" value="RIA92371.1"/>
    <property type="molecule type" value="Genomic_DNA"/>
</dbReference>
<accession>A0A397TBL0</accession>
<organism evidence="1 2">
    <name type="scientific">Glomus cerebriforme</name>
    <dbReference type="NCBI Taxonomy" id="658196"/>
    <lineage>
        <taxon>Eukaryota</taxon>
        <taxon>Fungi</taxon>
        <taxon>Fungi incertae sedis</taxon>
        <taxon>Mucoromycota</taxon>
        <taxon>Glomeromycotina</taxon>
        <taxon>Glomeromycetes</taxon>
        <taxon>Glomerales</taxon>
        <taxon>Glomeraceae</taxon>
        <taxon>Glomus</taxon>
    </lineage>
</organism>
<evidence type="ECO:0000313" key="1">
    <source>
        <dbReference type="EMBL" id="RIA92371.1"/>
    </source>
</evidence>
<dbReference type="STRING" id="658196.A0A397TBL0"/>
<sequence>MSQICAQLNFSQKRKCDFANSKTNNALLIQDNVDELIDHETGLDDYHEMQEIISTVEQWNEQLNEWYEILEQEKTAQTEEEEDSLANSGIINNNELLESCVHPAVDENAKWDLQDVFVSNFETPKFISL</sequence>
<reference evidence="1 2" key="1">
    <citation type="submission" date="2018-06" db="EMBL/GenBank/DDBJ databases">
        <title>Comparative genomics reveals the genomic features of Rhizophagus irregularis, R. cerebriforme, R. diaphanum and Gigaspora rosea, and their symbiotic lifestyle signature.</title>
        <authorList>
            <person name="Morin E."/>
            <person name="San Clemente H."/>
            <person name="Chen E.C.H."/>
            <person name="De La Providencia I."/>
            <person name="Hainaut M."/>
            <person name="Kuo A."/>
            <person name="Kohler A."/>
            <person name="Murat C."/>
            <person name="Tang N."/>
            <person name="Roy S."/>
            <person name="Loubradou J."/>
            <person name="Henrissat B."/>
            <person name="Grigoriev I.V."/>
            <person name="Corradi N."/>
            <person name="Roux C."/>
            <person name="Martin F.M."/>
        </authorList>
    </citation>
    <scope>NUCLEOTIDE SEQUENCE [LARGE SCALE GENOMIC DNA]</scope>
    <source>
        <strain evidence="1 2">DAOM 227022</strain>
    </source>
</reference>
<name>A0A397TBL0_9GLOM</name>
<dbReference type="AlphaFoldDB" id="A0A397TBL0"/>
<keyword evidence="2" id="KW-1185">Reference proteome</keyword>
<proteinExistence type="predicted"/>
<gene>
    <name evidence="1" type="ORF">C1645_820794</name>
</gene>
<dbReference type="OrthoDB" id="2391332at2759"/>
<dbReference type="Proteomes" id="UP000265703">
    <property type="component" value="Unassembled WGS sequence"/>
</dbReference>